<gene>
    <name evidence="4" type="ORF">GQ61_01825</name>
</gene>
<dbReference type="SMART" id="SM00248">
    <property type="entry name" value="ANK"/>
    <property type="match status" value="7"/>
</dbReference>
<dbReference type="EMBL" id="CP008743">
    <property type="protein sequence ID" value="ARN84282.1"/>
    <property type="molecule type" value="Genomic_DNA"/>
</dbReference>
<dbReference type="Proteomes" id="UP000237351">
    <property type="component" value="Chromosome"/>
</dbReference>
<dbReference type="Gene3D" id="1.25.40.20">
    <property type="entry name" value="Ankyrin repeat-containing domain"/>
    <property type="match status" value="1"/>
</dbReference>
<feature type="repeat" description="ANK" evidence="3">
    <location>
        <begin position="221"/>
        <end position="253"/>
    </location>
</feature>
<dbReference type="Pfam" id="PF12796">
    <property type="entry name" value="Ank_2"/>
    <property type="match status" value="1"/>
</dbReference>
<feature type="repeat" description="ANK" evidence="3">
    <location>
        <begin position="285"/>
        <end position="317"/>
    </location>
</feature>
<keyword evidence="5" id="KW-1185">Reference proteome</keyword>
<keyword evidence="1" id="KW-0677">Repeat</keyword>
<dbReference type="SUPFAM" id="SSF48403">
    <property type="entry name" value="Ankyrin repeat"/>
    <property type="match status" value="1"/>
</dbReference>
<keyword evidence="2 3" id="KW-0040">ANK repeat</keyword>
<sequence>MNVYKLTVSKSIFKILSLAIVFAGSFLVSPLVLASEDLSQESVDSSLSIALHRLSLDDKKEQEQGSLEILKLTEKLCDAPEIILLATCSVWQSFPQHIDKVVNAVKILWGKNTHLSESLRFNFIKYLYWGRNEQARTHALSLLTQEGFDKIHDEDGTTILHTAAEYDDEEAFLFFSSAGISIAAEGKDKIRPIHTASTSDARKVLKILIERGENVNIPAQDGTTPLHFAAGGNAVHAIEMLCEAGANLEAMRGEYAPIHWAILKDAPLSFVALQKRGAKFGNVGEGFTPIHLAAIADAYYVTELLYTLGFHPDSETRVGTTPLSVAAQYNCLNAMEALYNIGCNIRKTSKNKSTSLHLAVSKGCLESVIFLHKKGADLMVKNEDGKTPLELATEDTPIYRYLKDAQQMSFNRGIPSLFLQASKAINQALMTGDLQKEKIDLLPDILRFRFYYRSEDQ</sequence>
<feature type="repeat" description="ANK" evidence="3">
    <location>
        <begin position="351"/>
        <end position="383"/>
    </location>
</feature>
<accession>A0A1W6N383</accession>
<dbReference type="KEGG" id="naf:GQ61_01825"/>
<dbReference type="PROSITE" id="PS50297">
    <property type="entry name" value="ANK_REP_REGION"/>
    <property type="match status" value="2"/>
</dbReference>
<organism evidence="4 5">
    <name type="scientific">Candidatus Nucleicultrix amoebiphila FS5</name>
    <dbReference type="NCBI Taxonomy" id="1414854"/>
    <lineage>
        <taxon>Bacteria</taxon>
        <taxon>Pseudomonadati</taxon>
        <taxon>Pseudomonadota</taxon>
        <taxon>Alphaproteobacteria</taxon>
        <taxon>Holosporales</taxon>
        <taxon>Candidatus Nucleicultricaceae</taxon>
        <taxon>Candidatus Nucleicultrix</taxon>
    </lineage>
</organism>
<dbReference type="Pfam" id="PF13857">
    <property type="entry name" value="Ank_5"/>
    <property type="match status" value="1"/>
</dbReference>
<name>A0A1W6N383_9PROT</name>
<dbReference type="PROSITE" id="PS50088">
    <property type="entry name" value="ANK_REPEAT"/>
    <property type="match status" value="4"/>
</dbReference>
<evidence type="ECO:0000313" key="4">
    <source>
        <dbReference type="EMBL" id="ARN84282.1"/>
    </source>
</evidence>
<feature type="repeat" description="ANK" evidence="3">
    <location>
        <begin position="188"/>
        <end position="220"/>
    </location>
</feature>
<dbReference type="AlphaFoldDB" id="A0A1W6N383"/>
<evidence type="ECO:0000256" key="2">
    <source>
        <dbReference type="ARBA" id="ARBA00023043"/>
    </source>
</evidence>
<evidence type="ECO:0000256" key="1">
    <source>
        <dbReference type="ARBA" id="ARBA00022737"/>
    </source>
</evidence>
<dbReference type="STRING" id="1414854.GQ61_01825"/>
<proteinExistence type="predicted"/>
<dbReference type="InterPro" id="IPR036770">
    <property type="entry name" value="Ankyrin_rpt-contain_sf"/>
</dbReference>
<dbReference type="PANTHER" id="PTHR24198:SF165">
    <property type="entry name" value="ANKYRIN REPEAT-CONTAINING PROTEIN-RELATED"/>
    <property type="match status" value="1"/>
</dbReference>
<evidence type="ECO:0000313" key="5">
    <source>
        <dbReference type="Proteomes" id="UP000237351"/>
    </source>
</evidence>
<dbReference type="OrthoDB" id="7164678at2"/>
<dbReference type="InterPro" id="IPR002110">
    <property type="entry name" value="Ankyrin_rpt"/>
</dbReference>
<dbReference type="PANTHER" id="PTHR24198">
    <property type="entry name" value="ANKYRIN REPEAT AND PROTEIN KINASE DOMAIN-CONTAINING PROTEIN"/>
    <property type="match status" value="1"/>
</dbReference>
<protein>
    <submittedName>
        <fullName evidence="4">Uncharacterized protein</fullName>
    </submittedName>
</protein>
<reference evidence="4 5" key="1">
    <citation type="submission" date="2014-06" db="EMBL/GenBank/DDBJ databases">
        <title>The genome of the endonuclear symbiont Nucleicultrix amoebiphila.</title>
        <authorList>
            <person name="Schulz F."/>
            <person name="Horn M."/>
        </authorList>
    </citation>
    <scope>NUCLEOTIDE SEQUENCE [LARGE SCALE GENOMIC DNA]</scope>
    <source>
        <strain evidence="4 5">FS5</strain>
    </source>
</reference>
<evidence type="ECO:0000256" key="3">
    <source>
        <dbReference type="PROSITE-ProRule" id="PRU00023"/>
    </source>
</evidence>
<dbReference type="RefSeq" id="WP_085783652.1">
    <property type="nucleotide sequence ID" value="NZ_CP008743.1"/>
</dbReference>